<dbReference type="KEGG" id="ohi:H8790_06605"/>
<evidence type="ECO:0000313" key="2">
    <source>
        <dbReference type="EMBL" id="QNL45665.1"/>
    </source>
</evidence>
<protein>
    <submittedName>
        <fullName evidence="2">YjdF family protein</fullName>
    </submittedName>
</protein>
<evidence type="ECO:0000313" key="3">
    <source>
        <dbReference type="Proteomes" id="UP000515960"/>
    </source>
</evidence>
<feature type="compositionally biased region" description="Basic residues" evidence="1">
    <location>
        <begin position="67"/>
        <end position="78"/>
    </location>
</feature>
<keyword evidence="3" id="KW-1185">Reference proteome</keyword>
<accession>A0A7G9B7Y4</accession>
<feature type="region of interest" description="Disordered" evidence="1">
    <location>
        <begin position="64"/>
        <end position="139"/>
    </location>
</feature>
<feature type="compositionally biased region" description="Basic and acidic residues" evidence="1">
    <location>
        <begin position="100"/>
        <end position="132"/>
    </location>
</feature>
<name>A0A7G9B7Y4_9FIRM</name>
<dbReference type="PIRSF" id="PIRSF021328">
    <property type="entry name" value="UCP021328"/>
    <property type="match status" value="1"/>
</dbReference>
<dbReference type="Pfam" id="PF11208">
    <property type="entry name" value="DUF2992"/>
    <property type="match status" value="1"/>
</dbReference>
<evidence type="ECO:0000256" key="1">
    <source>
        <dbReference type="SAM" id="MobiDB-lite"/>
    </source>
</evidence>
<sequence>MEANGSSLTVFFDPPFWVGVFERWSEGRWEACKIVFGAEPKEGELYEFLLRHYDHLRFSPSVEGFGGRRKAANPKRARRQVEKLLSSSGVGTKAQQALQRQREQCKLERTDRIRARQQAEKDRRFDLRQEKRREKHRGH</sequence>
<organism evidence="2 3">
    <name type="scientific">Oscillibacter hominis</name>
    <dbReference type="NCBI Taxonomy" id="2763056"/>
    <lineage>
        <taxon>Bacteria</taxon>
        <taxon>Bacillati</taxon>
        <taxon>Bacillota</taxon>
        <taxon>Clostridia</taxon>
        <taxon>Eubacteriales</taxon>
        <taxon>Oscillospiraceae</taxon>
        <taxon>Oscillibacter</taxon>
    </lineage>
</organism>
<dbReference type="AlphaFoldDB" id="A0A7G9B7Y4"/>
<feature type="compositionally biased region" description="Polar residues" evidence="1">
    <location>
        <begin position="85"/>
        <end position="99"/>
    </location>
</feature>
<dbReference type="EMBL" id="CP060490">
    <property type="protein sequence ID" value="QNL45665.1"/>
    <property type="molecule type" value="Genomic_DNA"/>
</dbReference>
<dbReference type="RefSeq" id="WP_187334093.1">
    <property type="nucleotide sequence ID" value="NZ_CP060490.1"/>
</dbReference>
<dbReference type="InterPro" id="IPR016787">
    <property type="entry name" value="UCP021328"/>
</dbReference>
<proteinExistence type="predicted"/>
<reference evidence="2 3" key="1">
    <citation type="submission" date="2020-08" db="EMBL/GenBank/DDBJ databases">
        <authorList>
            <person name="Liu C."/>
            <person name="Sun Q."/>
        </authorList>
    </citation>
    <scope>NUCLEOTIDE SEQUENCE [LARGE SCALE GENOMIC DNA]</scope>
    <source>
        <strain evidence="2 3">NSJ-62</strain>
    </source>
</reference>
<dbReference type="Proteomes" id="UP000515960">
    <property type="component" value="Chromosome"/>
</dbReference>
<gene>
    <name evidence="2" type="ORF">H8790_06605</name>
</gene>